<dbReference type="Gene3D" id="1.10.110.10">
    <property type="entry name" value="Plant lipid-transfer and hydrophobic proteins"/>
    <property type="match status" value="2"/>
</dbReference>
<keyword evidence="4" id="KW-0325">Glycoprotein</keyword>
<reference evidence="9" key="1">
    <citation type="journal article" date="2017" name="Cell">
        <title>Insights into land plant evolution garnered from the Marchantia polymorpha genome.</title>
        <authorList>
            <person name="Bowman J.L."/>
            <person name="Kohchi T."/>
            <person name="Yamato K.T."/>
            <person name="Jenkins J."/>
            <person name="Shu S."/>
            <person name="Ishizaki K."/>
            <person name="Yamaoka S."/>
            <person name="Nishihama R."/>
            <person name="Nakamura Y."/>
            <person name="Berger F."/>
            <person name="Adam C."/>
            <person name="Aki S.S."/>
            <person name="Althoff F."/>
            <person name="Araki T."/>
            <person name="Arteaga-Vazquez M.A."/>
            <person name="Balasubrmanian S."/>
            <person name="Barry K."/>
            <person name="Bauer D."/>
            <person name="Boehm C.R."/>
            <person name="Briginshaw L."/>
            <person name="Caballero-Perez J."/>
            <person name="Catarino B."/>
            <person name="Chen F."/>
            <person name="Chiyoda S."/>
            <person name="Chovatia M."/>
            <person name="Davies K.M."/>
            <person name="Delmans M."/>
            <person name="Demura T."/>
            <person name="Dierschke T."/>
            <person name="Dolan L."/>
            <person name="Dorantes-Acosta A.E."/>
            <person name="Eklund D.M."/>
            <person name="Florent S.N."/>
            <person name="Flores-Sandoval E."/>
            <person name="Fujiyama A."/>
            <person name="Fukuzawa H."/>
            <person name="Galik B."/>
            <person name="Grimanelli D."/>
            <person name="Grimwood J."/>
            <person name="Grossniklaus U."/>
            <person name="Hamada T."/>
            <person name="Haseloff J."/>
            <person name="Hetherington A.J."/>
            <person name="Higo A."/>
            <person name="Hirakawa Y."/>
            <person name="Hundley H.N."/>
            <person name="Ikeda Y."/>
            <person name="Inoue K."/>
            <person name="Inoue S.I."/>
            <person name="Ishida S."/>
            <person name="Jia Q."/>
            <person name="Kakita M."/>
            <person name="Kanazawa T."/>
            <person name="Kawai Y."/>
            <person name="Kawashima T."/>
            <person name="Kennedy M."/>
            <person name="Kinose K."/>
            <person name="Kinoshita T."/>
            <person name="Kohara Y."/>
            <person name="Koide E."/>
            <person name="Komatsu K."/>
            <person name="Kopischke S."/>
            <person name="Kubo M."/>
            <person name="Kyozuka J."/>
            <person name="Lagercrantz U."/>
            <person name="Lin S.S."/>
            <person name="Lindquist E."/>
            <person name="Lipzen A.M."/>
            <person name="Lu C.W."/>
            <person name="De Luna E."/>
            <person name="Martienssen R.A."/>
            <person name="Minamino N."/>
            <person name="Mizutani M."/>
            <person name="Mizutani M."/>
            <person name="Mochizuki N."/>
            <person name="Monte I."/>
            <person name="Mosher R."/>
            <person name="Nagasaki H."/>
            <person name="Nakagami H."/>
            <person name="Naramoto S."/>
            <person name="Nishitani K."/>
            <person name="Ohtani M."/>
            <person name="Okamoto T."/>
            <person name="Okumura M."/>
            <person name="Phillips J."/>
            <person name="Pollak B."/>
            <person name="Reinders A."/>
            <person name="Rovekamp M."/>
            <person name="Sano R."/>
            <person name="Sawa S."/>
            <person name="Schmid M.W."/>
            <person name="Shirakawa M."/>
            <person name="Solano R."/>
            <person name="Spunde A."/>
            <person name="Suetsugu N."/>
            <person name="Sugano S."/>
            <person name="Sugiyama A."/>
            <person name="Sun R."/>
            <person name="Suzuki Y."/>
            <person name="Takenaka M."/>
            <person name="Takezawa D."/>
            <person name="Tomogane H."/>
            <person name="Tsuzuki M."/>
            <person name="Ueda T."/>
            <person name="Umeda M."/>
            <person name="Ward J.M."/>
            <person name="Watanabe Y."/>
            <person name="Yazaki K."/>
            <person name="Yokoyama R."/>
            <person name="Yoshitake Y."/>
            <person name="Yotsui I."/>
            <person name="Zachgo S."/>
            <person name="Schmutz J."/>
        </authorList>
    </citation>
    <scope>NUCLEOTIDE SEQUENCE [LARGE SCALE GENOMIC DNA]</scope>
    <source>
        <strain evidence="9">Tak-1</strain>
    </source>
</reference>
<protein>
    <recommendedName>
        <fullName evidence="7">Bifunctional inhibitor/plant lipid transfer protein/seed storage helical domain-containing protein</fullName>
    </recommendedName>
</protein>
<evidence type="ECO:0000313" key="8">
    <source>
        <dbReference type="EMBL" id="PTQ42439.1"/>
    </source>
</evidence>
<feature type="domain" description="Bifunctional inhibitor/plant lipid transfer protein/seed storage helical" evidence="7">
    <location>
        <begin position="36"/>
        <end position="111"/>
    </location>
</feature>
<dbReference type="InterPro" id="IPR000528">
    <property type="entry name" value="Plant_nsLTP"/>
</dbReference>
<dbReference type="CDD" id="cd00010">
    <property type="entry name" value="AAI_LTSS"/>
    <property type="match status" value="2"/>
</dbReference>
<dbReference type="GO" id="GO:0008289">
    <property type="term" value="F:lipid binding"/>
    <property type="evidence" value="ECO:0007669"/>
    <property type="project" value="InterPro"/>
</dbReference>
<feature type="compositionally biased region" description="Low complexity" evidence="5">
    <location>
        <begin position="117"/>
        <end position="150"/>
    </location>
</feature>
<dbReference type="AlphaFoldDB" id="A0A2R6X8M4"/>
<evidence type="ECO:0000256" key="3">
    <source>
        <dbReference type="ARBA" id="ARBA00023157"/>
    </source>
</evidence>
<evidence type="ECO:0000256" key="1">
    <source>
        <dbReference type="ARBA" id="ARBA00009748"/>
    </source>
</evidence>
<feature type="domain" description="Bifunctional inhibitor/plant lipid transfer protein/seed storage helical" evidence="7">
    <location>
        <begin position="165"/>
        <end position="237"/>
    </location>
</feature>
<dbReference type="SUPFAM" id="SSF47699">
    <property type="entry name" value="Bifunctional inhibitor/lipid-transfer protein/seed storage 2S albumin"/>
    <property type="match status" value="2"/>
</dbReference>
<comment type="similarity">
    <text evidence="1">Belongs to the plant LTP family.</text>
</comment>
<evidence type="ECO:0000256" key="4">
    <source>
        <dbReference type="ARBA" id="ARBA00023180"/>
    </source>
</evidence>
<dbReference type="Gramene" id="Mp8g18180.1">
    <property type="protein sequence ID" value="Mp8g18180.1.cds"/>
    <property type="gene ID" value="Mp8g18180"/>
</dbReference>
<dbReference type="OrthoDB" id="659547at2759"/>
<name>A0A2R6X8M4_MARPO</name>
<keyword evidence="9" id="KW-1185">Reference proteome</keyword>
<feature type="compositionally biased region" description="Pro residues" evidence="5">
    <location>
        <begin position="151"/>
        <end position="162"/>
    </location>
</feature>
<proteinExistence type="inferred from homology"/>
<dbReference type="GO" id="GO:0006869">
    <property type="term" value="P:lipid transport"/>
    <property type="evidence" value="ECO:0007669"/>
    <property type="project" value="InterPro"/>
</dbReference>
<evidence type="ECO:0000256" key="5">
    <source>
        <dbReference type="SAM" id="MobiDB-lite"/>
    </source>
</evidence>
<dbReference type="InterPro" id="IPR036312">
    <property type="entry name" value="Bifun_inhib/LTP/seed_sf"/>
</dbReference>
<evidence type="ECO:0000256" key="2">
    <source>
        <dbReference type="ARBA" id="ARBA00022729"/>
    </source>
</evidence>
<feature type="chain" id="PRO_5015317733" description="Bifunctional inhibitor/plant lipid transfer protein/seed storage helical domain-containing protein" evidence="6">
    <location>
        <begin position="25"/>
        <end position="283"/>
    </location>
</feature>
<dbReference type="EMBL" id="KZ772702">
    <property type="protein sequence ID" value="PTQ42439.1"/>
    <property type="molecule type" value="Genomic_DNA"/>
</dbReference>
<dbReference type="InterPro" id="IPR016140">
    <property type="entry name" value="Bifunc_inhib/LTP/seed_store"/>
</dbReference>
<gene>
    <name evidence="8" type="ORF">MARPO_0030s0151</name>
</gene>
<sequence length="283" mass="28083">MSRFGAMSMVLLVTALCFAPSGLGQTTPAPAPQLDCTDALTDLLPCLDYVTNSSPNISAECCTGLGAVKASNPLCLCTFLNANQSASLGINVTRALELPTFCKVQANPADCGGSPAPVAAPVPSSGPGTSPPTATAPTVAPTASPVKAPTMSPPTAVPPPPVQDCNPQLTQLASCLAFVTGQSSPPSAECCSNLGGVVETAPSCLCTLLEGGVSGLNTTLAMQLPMYCNVEVNPDNCSGGSAVPGPAAAPVAGNRGNSPASTTVVSPFLTIVFVAAAVLQLLQ</sequence>
<evidence type="ECO:0000259" key="7">
    <source>
        <dbReference type="SMART" id="SM00499"/>
    </source>
</evidence>
<dbReference type="Proteomes" id="UP000244005">
    <property type="component" value="Unassembled WGS sequence"/>
</dbReference>
<evidence type="ECO:0000313" key="9">
    <source>
        <dbReference type="Proteomes" id="UP000244005"/>
    </source>
</evidence>
<dbReference type="Pfam" id="PF14368">
    <property type="entry name" value="LTP_2"/>
    <property type="match status" value="2"/>
</dbReference>
<dbReference type="OMA" id="ANYGFNI"/>
<organism evidence="8 9">
    <name type="scientific">Marchantia polymorpha</name>
    <name type="common">Common liverwort</name>
    <name type="synonym">Marchantia aquatica</name>
    <dbReference type="NCBI Taxonomy" id="3197"/>
    <lineage>
        <taxon>Eukaryota</taxon>
        <taxon>Viridiplantae</taxon>
        <taxon>Streptophyta</taxon>
        <taxon>Embryophyta</taxon>
        <taxon>Marchantiophyta</taxon>
        <taxon>Marchantiopsida</taxon>
        <taxon>Marchantiidae</taxon>
        <taxon>Marchantiales</taxon>
        <taxon>Marchantiaceae</taxon>
        <taxon>Marchantia</taxon>
    </lineage>
</organism>
<dbReference type="PRINTS" id="PR00382">
    <property type="entry name" value="LIPIDTRNSFER"/>
</dbReference>
<feature type="signal peptide" evidence="6">
    <location>
        <begin position="1"/>
        <end position="24"/>
    </location>
</feature>
<dbReference type="PANTHER" id="PTHR33044">
    <property type="entry name" value="BIFUNCTIONAL INHIBITOR/LIPID-TRANSFER PROTEIN/SEED STORAGE 2S ALBUMIN SUPERFAMILY PROTEIN-RELATED"/>
    <property type="match status" value="1"/>
</dbReference>
<keyword evidence="3" id="KW-1015">Disulfide bond</keyword>
<feature type="region of interest" description="Disordered" evidence="5">
    <location>
        <begin position="117"/>
        <end position="163"/>
    </location>
</feature>
<evidence type="ECO:0000256" key="6">
    <source>
        <dbReference type="SAM" id="SignalP"/>
    </source>
</evidence>
<dbReference type="SMART" id="SM00499">
    <property type="entry name" value="AAI"/>
    <property type="match status" value="2"/>
</dbReference>
<accession>A0A2R6X8M4</accession>
<keyword evidence="2 6" id="KW-0732">Signal</keyword>
<dbReference type="InterPro" id="IPR043325">
    <property type="entry name" value="LTSS"/>
</dbReference>